<organism evidence="2 3">
    <name type="scientific">Sphingobacterium populi</name>
    <dbReference type="NCBI Taxonomy" id="1812824"/>
    <lineage>
        <taxon>Bacteria</taxon>
        <taxon>Pseudomonadati</taxon>
        <taxon>Bacteroidota</taxon>
        <taxon>Sphingobacteriia</taxon>
        <taxon>Sphingobacteriales</taxon>
        <taxon>Sphingobacteriaceae</taxon>
        <taxon>Sphingobacterium</taxon>
    </lineage>
</organism>
<proteinExistence type="predicted"/>
<evidence type="ECO:0000259" key="1">
    <source>
        <dbReference type="Pfam" id="PF20243"/>
    </source>
</evidence>
<evidence type="ECO:0000313" key="2">
    <source>
        <dbReference type="EMBL" id="MFD2742583.1"/>
    </source>
</evidence>
<feature type="domain" description="Copper-binding protein MbnP-like" evidence="1">
    <location>
        <begin position="33"/>
        <end position="242"/>
    </location>
</feature>
<accession>A0ABW5UB44</accession>
<dbReference type="Pfam" id="PF20243">
    <property type="entry name" value="MbnP"/>
    <property type="match status" value="1"/>
</dbReference>
<dbReference type="EMBL" id="JBHUMB010000006">
    <property type="protein sequence ID" value="MFD2742583.1"/>
    <property type="molecule type" value="Genomic_DNA"/>
</dbReference>
<name>A0ABW5UB44_9SPHI</name>
<reference evidence="3" key="1">
    <citation type="journal article" date="2019" name="Int. J. Syst. Evol. Microbiol.">
        <title>The Global Catalogue of Microorganisms (GCM) 10K type strain sequencing project: providing services to taxonomists for standard genome sequencing and annotation.</title>
        <authorList>
            <consortium name="The Broad Institute Genomics Platform"/>
            <consortium name="The Broad Institute Genome Sequencing Center for Infectious Disease"/>
            <person name="Wu L."/>
            <person name="Ma J."/>
        </authorList>
    </citation>
    <scope>NUCLEOTIDE SEQUENCE [LARGE SCALE GENOMIC DNA]</scope>
    <source>
        <strain evidence="3">KCTC 42247</strain>
    </source>
</reference>
<evidence type="ECO:0000313" key="3">
    <source>
        <dbReference type="Proteomes" id="UP001597418"/>
    </source>
</evidence>
<comment type="caution">
    <text evidence="2">The sequence shown here is derived from an EMBL/GenBank/DDBJ whole genome shotgun (WGS) entry which is preliminary data.</text>
</comment>
<protein>
    <submittedName>
        <fullName evidence="2">MbnP family protein</fullName>
    </submittedName>
</protein>
<gene>
    <name evidence="2" type="ORF">ACFSQ6_04170</name>
</gene>
<dbReference type="PROSITE" id="PS51257">
    <property type="entry name" value="PROKAR_LIPOPROTEIN"/>
    <property type="match status" value="1"/>
</dbReference>
<dbReference type="RefSeq" id="WP_066755328.1">
    <property type="nucleotide sequence ID" value="NZ_JBHUMB010000006.1"/>
</dbReference>
<keyword evidence="3" id="KW-1185">Reference proteome</keyword>
<dbReference type="Proteomes" id="UP001597418">
    <property type="component" value="Unassembled WGS sequence"/>
</dbReference>
<sequence>MKKYTIFATLLITLLVGCTKTEIQEVGADQGNTLQVRFDNQYGNQDFELKKRYAYQASNQSVEADFEIAFDRLRYWVSNVKLISSTGEEFAVPEAYYLIEETGEVVVQHLVTSNIYPATKRDEITIKNIPSGTYTGLKFSIGVDPEYNDNITLTAGELGLLKGMGFSDGWMWFTSYIFQKLDAQMYVGTETKSLRWDSGSNALYDGAEKTVNFANAITLDHSKGVKVDFKVDIQQLLSTTTTNPWVDNVISQSRPDMMVQFRDALLQKAIVLGDVTNSSTN</sequence>
<dbReference type="InterPro" id="IPR046863">
    <property type="entry name" value="MbnP-like_dom"/>
</dbReference>